<evidence type="ECO:0000313" key="2">
    <source>
        <dbReference type="EMBL" id="WNO03862.1"/>
    </source>
</evidence>
<reference evidence="2 3" key="1">
    <citation type="submission" date="2023-08" db="EMBL/GenBank/DDBJ databases">
        <title>Rhodoferax potami sp. nov. and Rhodoferax mekongensis sp. nov., isolated from the Mekong River in Thailand.</title>
        <authorList>
            <person name="Kitikhun S."/>
            <person name="Charoenyingcharoen P."/>
            <person name="Siriarchawattana P."/>
            <person name="Likhitrattanapisal S."/>
            <person name="Nilsakha T."/>
            <person name="Chanpet A."/>
            <person name="Rattanawaree P."/>
            <person name="Ingsriswang S."/>
        </authorList>
    </citation>
    <scope>NUCLEOTIDE SEQUENCE [LARGE SCALE GENOMIC DNA]</scope>
    <source>
        <strain evidence="2 3">TBRC 17307</strain>
    </source>
</reference>
<proteinExistence type="predicted"/>
<dbReference type="Pfam" id="PF09832">
    <property type="entry name" value="DUF2059"/>
    <property type="match status" value="1"/>
</dbReference>
<evidence type="ECO:0000259" key="1">
    <source>
        <dbReference type="Pfam" id="PF09832"/>
    </source>
</evidence>
<dbReference type="InterPro" id="IPR018637">
    <property type="entry name" value="DUF2059"/>
</dbReference>
<keyword evidence="3" id="KW-1185">Reference proteome</keyword>
<evidence type="ECO:0000313" key="3">
    <source>
        <dbReference type="Proteomes" id="UP001302257"/>
    </source>
</evidence>
<dbReference type="RefSeq" id="WP_313866740.1">
    <property type="nucleotide sequence ID" value="NZ_CP132507.1"/>
</dbReference>
<dbReference type="EMBL" id="CP132507">
    <property type="protein sequence ID" value="WNO03862.1"/>
    <property type="molecule type" value="Genomic_DNA"/>
</dbReference>
<name>A0ABZ0AW37_9BURK</name>
<feature type="domain" description="DUF2059" evidence="1">
    <location>
        <begin position="82"/>
        <end position="116"/>
    </location>
</feature>
<accession>A0ABZ0AW37</accession>
<sequence length="161" mass="18007">MRHWILAIAFTVTAIGPVAAQTTRELAYQLAETSIDDSFKSLKPVLDGAFDNLQRNAASSGKSDRSLEIFIEEMKNAFNRENFIKAIAEVWARDMTREELQQALEFTNSPVGKKFRTVSQSMKEPRNLMPIFLDACSRARARALNVGMNTAGLDAACSQFR</sequence>
<dbReference type="Proteomes" id="UP001302257">
    <property type="component" value="Chromosome"/>
</dbReference>
<gene>
    <name evidence="2" type="ORF">RAN89_13185</name>
</gene>
<organism evidence="2 3">
    <name type="scientific">Rhodoferax mekongensis</name>
    <dbReference type="NCBI Taxonomy" id="3068341"/>
    <lineage>
        <taxon>Bacteria</taxon>
        <taxon>Pseudomonadati</taxon>
        <taxon>Pseudomonadota</taxon>
        <taxon>Betaproteobacteria</taxon>
        <taxon>Burkholderiales</taxon>
        <taxon>Comamonadaceae</taxon>
        <taxon>Rhodoferax</taxon>
    </lineage>
</organism>
<protein>
    <submittedName>
        <fullName evidence="2">DUF2059 domain-containing protein</fullName>
    </submittedName>
</protein>